<accession>A0A9P5XVX6</accession>
<proteinExistence type="predicted"/>
<evidence type="ECO:0000313" key="2">
    <source>
        <dbReference type="EMBL" id="KAF9458717.1"/>
    </source>
</evidence>
<evidence type="ECO:0000313" key="3">
    <source>
        <dbReference type="Proteomes" id="UP000807353"/>
    </source>
</evidence>
<evidence type="ECO:0000259" key="1">
    <source>
        <dbReference type="Pfam" id="PF02602"/>
    </source>
</evidence>
<sequence>MSNVLLLREPSSITGDRYEIAFNMAGYHAISVPVLETVFVNLPGLKSIVKEGPTVERFDGVIITSGRACEAWKTVVHDLVKLPPNPEGLSRDGWSTIPFFVVGHGTAAALSEVRKTYGSTMFTPEILRGEPSGTGEKLAQFILDGPHEKPKKLLYLTGDKNRDTVPKILEGAGVELWPLKVYETQGSTSFERDLAKVMESAPTASMRWWVVHFAPSAAGFVTPVLRKYFKLPSSDRGKDAENPLPTPRTAAIGPVTTSFMRDELNISVDVTALNPTPQDLLAAIIANEQDFRN</sequence>
<dbReference type="OrthoDB" id="5595751at2759"/>
<dbReference type="Proteomes" id="UP000807353">
    <property type="component" value="Unassembled WGS sequence"/>
</dbReference>
<reference evidence="2" key="1">
    <citation type="submission" date="2020-11" db="EMBL/GenBank/DDBJ databases">
        <authorList>
            <consortium name="DOE Joint Genome Institute"/>
            <person name="Ahrendt S."/>
            <person name="Riley R."/>
            <person name="Andreopoulos W."/>
            <person name="Labutti K."/>
            <person name="Pangilinan J."/>
            <person name="Ruiz-Duenas F.J."/>
            <person name="Barrasa J.M."/>
            <person name="Sanchez-Garcia M."/>
            <person name="Camarero S."/>
            <person name="Miyauchi S."/>
            <person name="Serrano A."/>
            <person name="Linde D."/>
            <person name="Babiker R."/>
            <person name="Drula E."/>
            <person name="Ayuso-Fernandez I."/>
            <person name="Pacheco R."/>
            <person name="Padilla G."/>
            <person name="Ferreira P."/>
            <person name="Barriuso J."/>
            <person name="Kellner H."/>
            <person name="Castanera R."/>
            <person name="Alfaro M."/>
            <person name="Ramirez L."/>
            <person name="Pisabarro A.G."/>
            <person name="Kuo A."/>
            <person name="Tritt A."/>
            <person name="Lipzen A."/>
            <person name="He G."/>
            <person name="Yan M."/>
            <person name="Ng V."/>
            <person name="Cullen D."/>
            <person name="Martin F."/>
            <person name="Rosso M.-N."/>
            <person name="Henrissat B."/>
            <person name="Hibbett D."/>
            <person name="Martinez A.T."/>
            <person name="Grigoriev I.V."/>
        </authorList>
    </citation>
    <scope>NUCLEOTIDE SEQUENCE</scope>
    <source>
        <strain evidence="2">CBS 247.69</strain>
    </source>
</reference>
<dbReference type="PANTHER" id="PTHR12390:SF0">
    <property type="entry name" value="UROPORPHYRINOGEN-III SYNTHASE"/>
    <property type="match status" value="1"/>
</dbReference>
<dbReference type="InterPro" id="IPR039793">
    <property type="entry name" value="UROS/Hem4"/>
</dbReference>
<comment type="caution">
    <text evidence="2">The sequence shown here is derived from an EMBL/GenBank/DDBJ whole genome shotgun (WGS) entry which is preliminary data.</text>
</comment>
<keyword evidence="3" id="KW-1185">Reference proteome</keyword>
<dbReference type="EMBL" id="MU150333">
    <property type="protein sequence ID" value="KAF9458717.1"/>
    <property type="molecule type" value="Genomic_DNA"/>
</dbReference>
<dbReference type="CDD" id="cd06578">
    <property type="entry name" value="HemD"/>
    <property type="match status" value="1"/>
</dbReference>
<name>A0A9P5XVX6_9AGAR</name>
<dbReference type="SUPFAM" id="SSF69618">
    <property type="entry name" value="HemD-like"/>
    <property type="match status" value="1"/>
</dbReference>
<dbReference type="PANTHER" id="PTHR12390">
    <property type="entry name" value="UROPORPHYRINOGEN III SYNTHASE"/>
    <property type="match status" value="1"/>
</dbReference>
<feature type="domain" description="Tetrapyrrole biosynthesis uroporphyrinogen III synthase" evidence="1">
    <location>
        <begin position="21"/>
        <end position="281"/>
    </location>
</feature>
<protein>
    <submittedName>
        <fullName evidence="2">Tetrapyrrole biosynthesis, uroporphyrinogen III synthase</fullName>
    </submittedName>
</protein>
<dbReference type="InterPro" id="IPR036108">
    <property type="entry name" value="4pyrrol_syn_uPrphyn_synt_sf"/>
</dbReference>
<dbReference type="Pfam" id="PF02602">
    <property type="entry name" value="HEM4"/>
    <property type="match status" value="1"/>
</dbReference>
<dbReference type="GO" id="GO:0006780">
    <property type="term" value="P:uroporphyrinogen III biosynthetic process"/>
    <property type="evidence" value="ECO:0007669"/>
    <property type="project" value="InterPro"/>
</dbReference>
<organism evidence="2 3">
    <name type="scientific">Collybia nuda</name>
    <dbReference type="NCBI Taxonomy" id="64659"/>
    <lineage>
        <taxon>Eukaryota</taxon>
        <taxon>Fungi</taxon>
        <taxon>Dikarya</taxon>
        <taxon>Basidiomycota</taxon>
        <taxon>Agaricomycotina</taxon>
        <taxon>Agaricomycetes</taxon>
        <taxon>Agaricomycetidae</taxon>
        <taxon>Agaricales</taxon>
        <taxon>Tricholomatineae</taxon>
        <taxon>Clitocybaceae</taxon>
        <taxon>Collybia</taxon>
    </lineage>
</organism>
<dbReference type="GO" id="GO:0004852">
    <property type="term" value="F:uroporphyrinogen-III synthase activity"/>
    <property type="evidence" value="ECO:0007669"/>
    <property type="project" value="InterPro"/>
</dbReference>
<dbReference type="Gene3D" id="3.40.50.10090">
    <property type="match status" value="2"/>
</dbReference>
<gene>
    <name evidence="2" type="ORF">BDZ94DRAFT_1313045</name>
</gene>
<dbReference type="GO" id="GO:0005829">
    <property type="term" value="C:cytosol"/>
    <property type="evidence" value="ECO:0007669"/>
    <property type="project" value="TreeGrafter"/>
</dbReference>
<dbReference type="AlphaFoldDB" id="A0A9P5XVX6"/>
<dbReference type="InterPro" id="IPR003754">
    <property type="entry name" value="4pyrrol_synth_uPrphyn_synth"/>
</dbReference>